<protein>
    <submittedName>
        <fullName evidence="2">Putative petal formation-expressed</fullName>
    </submittedName>
</protein>
<sequence>MACLQTSSLLFPTSSTLSSSSRRMINAAIQVPKVPRLRFTNPKTATKLVLEGLQLSDGISNTYQIAQPKHQESSKHFHSTTTSTSTATIQLYAILEEVADRIEMHINIGEQRNNWNVLLLNSINMITLTASIMAGIAGTVGAGMPILALKLSSALLFTAASGMLLIMNKIQPSQLAEEQRNATRLFKQIQTQIQNLLALREPTEQDVKETMEKVLALDKAYPLPLLGAMLEKYPKKFEAAAWWPKSHGVQNPSETKSRMGKTNGWSEDLEDEMREIISVVKSKDFEDYERLGNLALKINKVLAISGPLLTGVAAIGSAFVGHNDLAAIAAVAAGSLSTAVNAFQHGGQVGMVFEMYRNCAGFFNKLEDTIEATLGEQDLEKRENGELFEMKIALELGRSLPQLRELASKSASCRRNGTVIDEMGSKLF</sequence>
<dbReference type="Gramene" id="PRQ28400">
    <property type="protein sequence ID" value="PRQ28400"/>
    <property type="gene ID" value="RchiOBHm_Chr5g0002641"/>
</dbReference>
<dbReference type="EMBL" id="PDCK01000043">
    <property type="protein sequence ID" value="PRQ28400.1"/>
    <property type="molecule type" value="Genomic_DNA"/>
</dbReference>
<proteinExistence type="predicted"/>
<evidence type="ECO:0000256" key="1">
    <source>
        <dbReference type="SAM" id="Phobius"/>
    </source>
</evidence>
<dbReference type="PANTHER" id="PTHR33358">
    <property type="entry name" value="F-BOX PROTEIN WITH A DOMAIN PROTEIN"/>
    <property type="match status" value="1"/>
</dbReference>
<evidence type="ECO:0000313" key="2">
    <source>
        <dbReference type="EMBL" id="PRQ28400.1"/>
    </source>
</evidence>
<keyword evidence="3" id="KW-1185">Reference proteome</keyword>
<feature type="transmembrane region" description="Helical" evidence="1">
    <location>
        <begin position="325"/>
        <end position="343"/>
    </location>
</feature>
<accession>A0A2P6Q2J3</accession>
<dbReference type="STRING" id="74649.A0A2P6Q2J3"/>
<dbReference type="OMA" id="MGKTNGW"/>
<feature type="transmembrane region" description="Helical" evidence="1">
    <location>
        <begin position="146"/>
        <end position="166"/>
    </location>
</feature>
<feature type="transmembrane region" description="Helical" evidence="1">
    <location>
        <begin position="301"/>
        <end position="319"/>
    </location>
</feature>
<keyword evidence="1" id="KW-0812">Transmembrane</keyword>
<dbReference type="Proteomes" id="UP000238479">
    <property type="component" value="Chromosome 5"/>
</dbReference>
<feature type="transmembrane region" description="Helical" evidence="1">
    <location>
        <begin position="118"/>
        <end position="140"/>
    </location>
</feature>
<dbReference type="AlphaFoldDB" id="A0A2P6Q2J3"/>
<name>A0A2P6Q2J3_ROSCH</name>
<evidence type="ECO:0000313" key="3">
    <source>
        <dbReference type="Proteomes" id="UP000238479"/>
    </source>
</evidence>
<comment type="caution">
    <text evidence="2">The sequence shown here is derived from an EMBL/GenBank/DDBJ whole genome shotgun (WGS) entry which is preliminary data.</text>
</comment>
<keyword evidence="1" id="KW-0472">Membrane</keyword>
<dbReference type="PANTHER" id="PTHR33358:SF12">
    <property type="entry name" value="F-BOX PROTEIN WITH A DOMAIN PROTEIN"/>
    <property type="match status" value="1"/>
</dbReference>
<dbReference type="InterPro" id="IPR027949">
    <property type="entry name" value="Chloroplast_duf"/>
</dbReference>
<dbReference type="Pfam" id="PF14476">
    <property type="entry name" value="Chloroplast_duf"/>
    <property type="match status" value="1"/>
</dbReference>
<reference evidence="2 3" key="1">
    <citation type="journal article" date="2018" name="Nat. Genet.">
        <title>The Rosa genome provides new insights in the design of modern roses.</title>
        <authorList>
            <person name="Bendahmane M."/>
        </authorList>
    </citation>
    <scope>NUCLEOTIDE SEQUENCE [LARGE SCALE GENOMIC DNA]</scope>
    <source>
        <strain evidence="3">cv. Old Blush</strain>
    </source>
</reference>
<organism evidence="2 3">
    <name type="scientific">Rosa chinensis</name>
    <name type="common">China rose</name>
    <dbReference type="NCBI Taxonomy" id="74649"/>
    <lineage>
        <taxon>Eukaryota</taxon>
        <taxon>Viridiplantae</taxon>
        <taxon>Streptophyta</taxon>
        <taxon>Embryophyta</taxon>
        <taxon>Tracheophyta</taxon>
        <taxon>Spermatophyta</taxon>
        <taxon>Magnoliopsida</taxon>
        <taxon>eudicotyledons</taxon>
        <taxon>Gunneridae</taxon>
        <taxon>Pentapetalae</taxon>
        <taxon>rosids</taxon>
        <taxon>fabids</taxon>
        <taxon>Rosales</taxon>
        <taxon>Rosaceae</taxon>
        <taxon>Rosoideae</taxon>
        <taxon>Rosoideae incertae sedis</taxon>
        <taxon>Rosa</taxon>
    </lineage>
</organism>
<gene>
    <name evidence="2" type="ORF">RchiOBHm_Chr5g0002641</name>
</gene>
<keyword evidence="1" id="KW-1133">Transmembrane helix</keyword>